<accession>A0A375BZS0</accession>
<dbReference type="EMBL" id="OFSN01000002">
    <property type="protein sequence ID" value="SOY59276.1"/>
    <property type="molecule type" value="Genomic_DNA"/>
</dbReference>
<evidence type="ECO:0000313" key="1">
    <source>
        <dbReference type="EMBL" id="SOY59276.1"/>
    </source>
</evidence>
<proteinExistence type="predicted"/>
<protein>
    <submittedName>
        <fullName evidence="1">Uncharacterized protein</fullName>
    </submittedName>
</protein>
<gene>
    <name evidence="1" type="ORF">CBM2586_A100283</name>
</gene>
<sequence length="64" mass="6929">MPVAPPPMYASTINCGKIAQFFAVMPWATVSEMPNLLSEPDFSSYTIKTLLKSDVQPVQVVGPS</sequence>
<comment type="caution">
    <text evidence="1">The sequence shown here is derived from an EMBL/GenBank/DDBJ whole genome shotgun (WGS) entry which is preliminary data.</text>
</comment>
<dbReference type="Proteomes" id="UP000257016">
    <property type="component" value="Unassembled WGS sequence"/>
</dbReference>
<organism evidence="1">
    <name type="scientific">Cupriavidus taiwanensis</name>
    <dbReference type="NCBI Taxonomy" id="164546"/>
    <lineage>
        <taxon>Bacteria</taxon>
        <taxon>Pseudomonadati</taxon>
        <taxon>Pseudomonadota</taxon>
        <taxon>Betaproteobacteria</taxon>
        <taxon>Burkholderiales</taxon>
        <taxon>Burkholderiaceae</taxon>
        <taxon>Cupriavidus</taxon>
    </lineage>
</organism>
<dbReference type="AlphaFoldDB" id="A0A375BZS0"/>
<reference evidence="1" key="1">
    <citation type="submission" date="2018-01" db="EMBL/GenBank/DDBJ databases">
        <authorList>
            <person name="Clerissi C."/>
        </authorList>
    </citation>
    <scope>NUCLEOTIDE SEQUENCE</scope>
    <source>
        <strain evidence="1">Cupriavidus taiwanensis LMG 19430</strain>
    </source>
</reference>
<name>A0A375BZS0_9BURK</name>